<dbReference type="Proteomes" id="UP000092124">
    <property type="component" value="Unassembled WGS sequence"/>
</dbReference>
<evidence type="ECO:0000313" key="2">
    <source>
        <dbReference type="EMBL" id="OBS77362.1"/>
    </source>
</evidence>
<feature type="compositionally biased region" description="Basic and acidic residues" evidence="1">
    <location>
        <begin position="1"/>
        <end position="18"/>
    </location>
</feature>
<evidence type="ECO:0000313" key="3">
    <source>
        <dbReference type="Proteomes" id="UP000092124"/>
    </source>
</evidence>
<keyword evidence="3" id="KW-1185">Reference proteome</keyword>
<accession>A0A1A6HI99</accession>
<dbReference type="AlphaFoldDB" id="A0A1A6HI99"/>
<reference evidence="2 3" key="1">
    <citation type="submission" date="2016-06" db="EMBL/GenBank/DDBJ databases">
        <title>The Draft Genome Sequence and Annotation of the Desert Woodrat Neotoma lepida.</title>
        <authorList>
            <person name="Campbell M."/>
            <person name="Oakeson K.F."/>
            <person name="Yandell M."/>
            <person name="Halpert J.R."/>
            <person name="Dearing D."/>
        </authorList>
    </citation>
    <scope>NUCLEOTIDE SEQUENCE [LARGE SCALE GENOMIC DNA]</scope>
    <source>
        <strain evidence="2">417</strain>
        <tissue evidence="2">Liver</tissue>
    </source>
</reference>
<feature type="region of interest" description="Disordered" evidence="1">
    <location>
        <begin position="1"/>
        <end position="25"/>
    </location>
</feature>
<protein>
    <submittedName>
        <fullName evidence="2">Uncharacterized protein</fullName>
    </submittedName>
</protein>
<dbReference type="EMBL" id="LZPO01030506">
    <property type="protein sequence ID" value="OBS77362.1"/>
    <property type="molecule type" value="Genomic_DNA"/>
</dbReference>
<evidence type="ECO:0000256" key="1">
    <source>
        <dbReference type="SAM" id="MobiDB-lite"/>
    </source>
</evidence>
<name>A0A1A6HI99_NEOLE</name>
<sequence length="117" mass="12813">MNRGDQEVRTQTGKEDGSRSGGLWKAGANISTCGILMLGLVHIHPMSCAQEVPILPVHLRSILPFLLAPVLQEFPRETQLSLHVGPLFLDHNQDVQDTHPQVPTLPHAHHLLLACAP</sequence>
<gene>
    <name evidence="2" type="ORF">A6R68_16203</name>
</gene>
<comment type="caution">
    <text evidence="2">The sequence shown here is derived from an EMBL/GenBank/DDBJ whole genome shotgun (WGS) entry which is preliminary data.</text>
</comment>
<organism evidence="2 3">
    <name type="scientific">Neotoma lepida</name>
    <name type="common">Desert woodrat</name>
    <dbReference type="NCBI Taxonomy" id="56216"/>
    <lineage>
        <taxon>Eukaryota</taxon>
        <taxon>Metazoa</taxon>
        <taxon>Chordata</taxon>
        <taxon>Craniata</taxon>
        <taxon>Vertebrata</taxon>
        <taxon>Euteleostomi</taxon>
        <taxon>Mammalia</taxon>
        <taxon>Eutheria</taxon>
        <taxon>Euarchontoglires</taxon>
        <taxon>Glires</taxon>
        <taxon>Rodentia</taxon>
        <taxon>Myomorpha</taxon>
        <taxon>Muroidea</taxon>
        <taxon>Cricetidae</taxon>
        <taxon>Neotominae</taxon>
        <taxon>Neotoma</taxon>
    </lineage>
</organism>
<proteinExistence type="predicted"/>